<evidence type="ECO:0000313" key="10">
    <source>
        <dbReference type="Proteomes" id="UP000267418"/>
    </source>
</evidence>
<dbReference type="Proteomes" id="UP000267418">
    <property type="component" value="Unassembled WGS sequence"/>
</dbReference>
<gene>
    <name evidence="9" type="ORF">EJP69_19735</name>
</gene>
<evidence type="ECO:0000313" key="9">
    <source>
        <dbReference type="EMBL" id="RTQ32933.1"/>
    </source>
</evidence>
<evidence type="ECO:0000256" key="5">
    <source>
        <dbReference type="ARBA" id="ARBA00023098"/>
    </source>
</evidence>
<dbReference type="InterPro" id="IPR006694">
    <property type="entry name" value="Fatty_acid_hydroxylase"/>
</dbReference>
<evidence type="ECO:0000256" key="7">
    <source>
        <dbReference type="SAM" id="Phobius"/>
    </source>
</evidence>
<dbReference type="EMBL" id="RXOE01000005">
    <property type="protein sequence ID" value="RTQ32933.1"/>
    <property type="molecule type" value="Genomic_DNA"/>
</dbReference>
<sequence length="376" mass="42880">MYRTIIYAIPFFAVLIACEFAWGCIKRRNTYRLNDFISNLSHGLLSQVVAVCTPFFQIGFYTAVFPFASRWSSVEFWNSWIGLLAAVILFDFCNYWVHRAGHECAVFWAAHAVHHQSQDFNLSIALRQGSAVAILGWIFFLPMAIVGVPPKYFGIAAMVLLLYGYWVHTEHVGKLGWFDHVFSSPSNHRVHHAVNAGYLDRNYGALLVVWDKLFGTFAEEREPCIYGTVRPLDSWNPLRALLNVYVTLARTAWHTRRWSDKLRVWLKPPGWQPADMAERFPIQLKSPDTVRRYDPALTPVQQWTAIAQLVLWLAAILLFLWHADAASFWTNAAMLGLTVAGFWVTGAVLESAIRVRWAWGLQTMLLSPAVAYIAGR</sequence>
<keyword evidence="10" id="KW-1185">Reference proteome</keyword>
<evidence type="ECO:0000256" key="4">
    <source>
        <dbReference type="ARBA" id="ARBA00023002"/>
    </source>
</evidence>
<dbReference type="RefSeq" id="WP_126472189.1">
    <property type="nucleotide sequence ID" value="NZ_RXOE01000005.1"/>
</dbReference>
<dbReference type="GO" id="GO:0012505">
    <property type="term" value="C:endomembrane system"/>
    <property type="evidence" value="ECO:0007669"/>
    <property type="project" value="UniProtKB-SubCell"/>
</dbReference>
<dbReference type="PANTHER" id="PTHR21624">
    <property type="entry name" value="STEROL DESATURASE-RELATED PROTEIN"/>
    <property type="match status" value="1"/>
</dbReference>
<feature type="transmembrane region" description="Helical" evidence="7">
    <location>
        <begin position="124"/>
        <end position="146"/>
    </location>
</feature>
<dbReference type="OrthoDB" id="9770329at2"/>
<feature type="transmembrane region" description="Helical" evidence="7">
    <location>
        <begin position="152"/>
        <end position="168"/>
    </location>
</feature>
<accession>A0A431TJ96</accession>
<protein>
    <submittedName>
        <fullName evidence="9">Fatty acid hydroxylase family protein</fullName>
    </submittedName>
</protein>
<dbReference type="Pfam" id="PF04116">
    <property type="entry name" value="FA_hydroxylase"/>
    <property type="match status" value="1"/>
</dbReference>
<dbReference type="GO" id="GO:0008610">
    <property type="term" value="P:lipid biosynthetic process"/>
    <property type="evidence" value="ECO:0007669"/>
    <property type="project" value="InterPro"/>
</dbReference>
<evidence type="ECO:0000256" key="3">
    <source>
        <dbReference type="ARBA" id="ARBA00022989"/>
    </source>
</evidence>
<dbReference type="GO" id="GO:0005506">
    <property type="term" value="F:iron ion binding"/>
    <property type="evidence" value="ECO:0007669"/>
    <property type="project" value="InterPro"/>
</dbReference>
<comment type="subcellular location">
    <subcellularLocation>
        <location evidence="1">Endomembrane system</location>
        <topology evidence="1">Multi-pass membrane protein</topology>
    </subcellularLocation>
</comment>
<feature type="transmembrane region" description="Helical" evidence="7">
    <location>
        <begin position="6"/>
        <end position="25"/>
    </location>
</feature>
<evidence type="ECO:0000256" key="6">
    <source>
        <dbReference type="ARBA" id="ARBA00023136"/>
    </source>
</evidence>
<comment type="caution">
    <text evidence="9">The sequence shown here is derived from an EMBL/GenBank/DDBJ whole genome shotgun (WGS) entry which is preliminary data.</text>
</comment>
<dbReference type="PROSITE" id="PS51257">
    <property type="entry name" value="PROKAR_LIPOPROTEIN"/>
    <property type="match status" value="1"/>
</dbReference>
<reference evidence="9 10" key="1">
    <citation type="submission" date="2018-12" db="EMBL/GenBank/DDBJ databases">
        <title>The genome of Variovorax gossypii DSM 100435.</title>
        <authorList>
            <person name="Gao J."/>
            <person name="Sun J."/>
        </authorList>
    </citation>
    <scope>NUCLEOTIDE SEQUENCE [LARGE SCALE GENOMIC DNA]</scope>
    <source>
        <strain evidence="9 10">DSM 100435</strain>
    </source>
</reference>
<dbReference type="PANTHER" id="PTHR21624:SF1">
    <property type="entry name" value="ALKYLGLYCEROL MONOOXYGENASE"/>
    <property type="match status" value="1"/>
</dbReference>
<evidence type="ECO:0000259" key="8">
    <source>
        <dbReference type="Pfam" id="PF04116"/>
    </source>
</evidence>
<feature type="domain" description="Fatty acid hydroxylase" evidence="8">
    <location>
        <begin position="84"/>
        <end position="216"/>
    </location>
</feature>
<organism evidence="9 10">
    <name type="scientific">Variovorax gossypii</name>
    <dbReference type="NCBI Taxonomy" id="1679495"/>
    <lineage>
        <taxon>Bacteria</taxon>
        <taxon>Pseudomonadati</taxon>
        <taxon>Pseudomonadota</taxon>
        <taxon>Betaproteobacteria</taxon>
        <taxon>Burkholderiales</taxon>
        <taxon>Comamonadaceae</taxon>
        <taxon>Variovorax</taxon>
    </lineage>
</organism>
<proteinExistence type="predicted"/>
<dbReference type="GO" id="GO:0050479">
    <property type="term" value="F:glyceryl-ether monooxygenase activity"/>
    <property type="evidence" value="ECO:0007669"/>
    <property type="project" value="TreeGrafter"/>
</dbReference>
<keyword evidence="6 7" id="KW-0472">Membrane</keyword>
<keyword evidence="5" id="KW-0443">Lipid metabolism</keyword>
<feature type="transmembrane region" description="Helical" evidence="7">
    <location>
        <begin position="45"/>
        <end position="68"/>
    </location>
</feature>
<feature type="transmembrane region" description="Helical" evidence="7">
    <location>
        <begin position="328"/>
        <end position="349"/>
    </location>
</feature>
<keyword evidence="3 7" id="KW-1133">Transmembrane helix</keyword>
<dbReference type="GO" id="GO:0016020">
    <property type="term" value="C:membrane"/>
    <property type="evidence" value="ECO:0007669"/>
    <property type="project" value="GOC"/>
</dbReference>
<evidence type="ECO:0000256" key="1">
    <source>
        <dbReference type="ARBA" id="ARBA00004127"/>
    </source>
</evidence>
<evidence type="ECO:0000256" key="2">
    <source>
        <dbReference type="ARBA" id="ARBA00022692"/>
    </source>
</evidence>
<name>A0A431TJ96_9BURK</name>
<keyword evidence="4" id="KW-0560">Oxidoreductase</keyword>
<dbReference type="GO" id="GO:0006643">
    <property type="term" value="P:membrane lipid metabolic process"/>
    <property type="evidence" value="ECO:0007669"/>
    <property type="project" value="TreeGrafter"/>
</dbReference>
<feature type="transmembrane region" description="Helical" evidence="7">
    <location>
        <begin position="80"/>
        <end position="97"/>
    </location>
</feature>
<feature type="transmembrane region" description="Helical" evidence="7">
    <location>
        <begin position="303"/>
        <end position="322"/>
    </location>
</feature>
<dbReference type="InterPro" id="IPR051689">
    <property type="entry name" value="Sterol_desaturase/TMEM195"/>
</dbReference>
<dbReference type="AlphaFoldDB" id="A0A431TJ96"/>
<keyword evidence="2 7" id="KW-0812">Transmembrane</keyword>